<feature type="region of interest" description="Disordered" evidence="1">
    <location>
        <begin position="1003"/>
        <end position="1043"/>
    </location>
</feature>
<name>A0A5N4C333_CAMDR</name>
<feature type="compositionally biased region" description="Low complexity" evidence="1">
    <location>
        <begin position="1109"/>
        <end position="1126"/>
    </location>
</feature>
<feature type="compositionally biased region" description="Basic and acidic residues" evidence="1">
    <location>
        <begin position="1062"/>
        <end position="1074"/>
    </location>
</feature>
<evidence type="ECO:0000313" key="3">
    <source>
        <dbReference type="Proteomes" id="UP000299084"/>
    </source>
</evidence>
<gene>
    <name evidence="2" type="ORF">Cadr_000003163</name>
</gene>
<accession>A0A5N4C333</accession>
<feature type="compositionally biased region" description="Basic residues" evidence="1">
    <location>
        <begin position="786"/>
        <end position="798"/>
    </location>
</feature>
<sequence>MPSARGNPDLVLDAYFWEVGSRPGREAAGQPVRGCEPSPAGLDHLTCRWHIEWAPRPSFPRTCRTNAPGFTMACYPWVSHLGGQCPPAPQAKGVKGAVSQQKALFGWERALVRAKSHGSSSSQRVQRFQEDGQPWPCTLLKPLQPLDARLIIQDKEEVSLSAKCPKCPGFISVPLSARVCSAGQTGRWRPGCWPTGISLGLLRDENAAPGLSLPLHLLPSMFPTASGLGIRTSEHLMIEARLLELQTQVLGLSRSRHTHGYAQHQSSCVRCPIATTLVSGNRTDPSGFPGSVPSTAQHYPLGSRMNPQECTASPGGAVETAHLGWVLAPPRFPWNTNSSSPPARRDNQHPFASSTLATETLAEPALEPAACGGCDSSSKCGVKARGGFVYATFPGTVPMGTCEAETARGAQHGPDIISFPHSTLRTPLPDALTALCAHHTLAPHWGSSLRWASQCALCRGHCISSKGSVGRMTKCIVLHLGLSPALYHPPKFPAHHPPKRPGSGTTLAKSRDRPEQDHLGHPDDSVGWPGQGTNRLQPEAPWRDVLPPLTCWPSREQCSPSTKDIKKSPGQAWHRGGAVAVLSALGSLHLLLWFCPTHSREKKEKNGGVGGVHVDDTGHSMHTQCTPLLSPRAWVQPSQCRRLSRFLAGGSVAPHCWVSLAWSSGGSLVQGQFRVQSADGLGLTSPNLPGDLTKLSRGSGPGPLAFKTTISWGLLQPLLEPWPGEPKCGLRTHSCVRPLICADIDSRGPKVSQWGLLEGDLWALAIKELGRETTEISDTTGDHGVQGKRSRRDARMKRTSATTTQEDDGGTHEEEDCRLTVHPISPALCRPREISPLSSAGRVVQTPQASPGVLPEQDVVEGEVTEDRGSVSLTDTQMIHSKDYSVSPRPSQNSIEGGHETKAPASPTLSHSRDFFRGVAQNLAIPSSELPGVWRGEELGNTQPGFLPSLGTQRIIMWLLLTTPERSPLASNPFVQGTQWLGAPHLNITALLQLANCPTTLGLGGDQSPDPSVGPRGAANRRALVGGGRTNKEAQQGVKPRSDSRVVLGCLNAASEGHLLSLRDHGCERDRDPGDQLTPEGGRPGRDMSSPDKVSVSEAGFGQGRRAGRQPGATRPGAQPQEPRIGQGRGQGRLRRPPRASSRAGVGAEAGGAGALGRERPTRLLRRIIIKSRQGGRPDRHDESDGRHPAAAEPTGRDWESATKPPERSPVGRAKGTPAVEATDAQTVEKAQPAWPALSRLDRHEEQDEGGLRSAAKSVMKGGGVCLQTPSRQIESVSSSELDSRIRWRGPPPQPDTRLSKVRGRSSCPPLPGAHLGCGSGGDAGEQWKMSSLRKAKRARPISGGVCLMGSSLTPKALVAEGGVPEKKIPPGDLKTWPWGDLPSLGQRKVSASSTGTGHLPPNLWYSAVGRSKRGLPGPFGNKTVTAQRQLARNPWQEGKGVRTCWWQERTRTQLETHRPCSSFSPFPHPHRPPPQSSYLCSFCPSSGVGIGSPGGHWGIGLDTTLRFPCGLWGSRFPHIGGIRLPLPRNEAGMEGLFSTPRCPGLNLSCWPGADWRRKVLMRTSLSHSTPVPCLTPARKRGDLFSGGIVGAFQARWYLNTRASTGFRTLIETWQREPGRDHAQRPAHPEGWRGEETKPHCCLCGAQPAPTGNFSPRRGVSEVQWCLGANPSGGVSGVGCECGQCPPPILSART</sequence>
<proteinExistence type="predicted"/>
<dbReference type="Proteomes" id="UP000299084">
    <property type="component" value="Unassembled WGS sequence"/>
</dbReference>
<feature type="region of interest" description="Disordered" evidence="1">
    <location>
        <begin position="863"/>
        <end position="909"/>
    </location>
</feature>
<keyword evidence="3" id="KW-1185">Reference proteome</keyword>
<feature type="region of interest" description="Disordered" evidence="1">
    <location>
        <begin position="490"/>
        <end position="541"/>
    </location>
</feature>
<feature type="region of interest" description="Disordered" evidence="1">
    <location>
        <begin position="1270"/>
        <end position="1308"/>
    </location>
</feature>
<organism evidence="2 3">
    <name type="scientific">Camelus dromedarius</name>
    <name type="common">Dromedary</name>
    <name type="synonym">Arabian camel</name>
    <dbReference type="NCBI Taxonomy" id="9838"/>
    <lineage>
        <taxon>Eukaryota</taxon>
        <taxon>Metazoa</taxon>
        <taxon>Chordata</taxon>
        <taxon>Craniata</taxon>
        <taxon>Vertebrata</taxon>
        <taxon>Euteleostomi</taxon>
        <taxon>Mammalia</taxon>
        <taxon>Eutheria</taxon>
        <taxon>Laurasiatheria</taxon>
        <taxon>Artiodactyla</taxon>
        <taxon>Tylopoda</taxon>
        <taxon>Camelidae</taxon>
        <taxon>Camelus</taxon>
    </lineage>
</organism>
<feature type="compositionally biased region" description="Basic and acidic residues" evidence="1">
    <location>
        <begin position="1176"/>
        <end position="1207"/>
    </location>
</feature>
<evidence type="ECO:0000256" key="1">
    <source>
        <dbReference type="SAM" id="MobiDB-lite"/>
    </source>
</evidence>
<dbReference type="EMBL" id="JWIN03000037">
    <property type="protein sequence ID" value="KAB1253295.1"/>
    <property type="molecule type" value="Genomic_DNA"/>
</dbReference>
<feature type="compositionally biased region" description="Basic and acidic residues" evidence="1">
    <location>
        <begin position="509"/>
        <end position="524"/>
    </location>
</feature>
<feature type="compositionally biased region" description="Polar residues" evidence="1">
    <location>
        <begin position="1270"/>
        <end position="1281"/>
    </location>
</feature>
<feature type="region of interest" description="Disordered" evidence="1">
    <location>
        <begin position="1062"/>
        <end position="1257"/>
    </location>
</feature>
<comment type="caution">
    <text evidence="2">The sequence shown here is derived from an EMBL/GenBank/DDBJ whole genome shotgun (WGS) entry which is preliminary data.</text>
</comment>
<feature type="region of interest" description="Disordered" evidence="1">
    <location>
        <begin position="1618"/>
        <end position="1637"/>
    </location>
</feature>
<feature type="region of interest" description="Disordered" evidence="1">
    <location>
        <begin position="775"/>
        <end position="815"/>
    </location>
</feature>
<evidence type="ECO:0000313" key="2">
    <source>
        <dbReference type="EMBL" id="KAB1253295.1"/>
    </source>
</evidence>
<protein>
    <submittedName>
        <fullName evidence="2">Uncharacterized protein</fullName>
    </submittedName>
</protein>
<reference evidence="2 3" key="1">
    <citation type="journal article" date="2019" name="Mol. Ecol. Resour.">
        <title>Improving Illumina assemblies with Hi-C and long reads: an example with the North African dromedary.</title>
        <authorList>
            <person name="Elbers J.P."/>
            <person name="Rogers M.F."/>
            <person name="Perelman P.L."/>
            <person name="Proskuryakova A.A."/>
            <person name="Serdyukova N.A."/>
            <person name="Johnson W.E."/>
            <person name="Horin P."/>
            <person name="Corander J."/>
            <person name="Murphy D."/>
            <person name="Burger P.A."/>
        </authorList>
    </citation>
    <scope>NUCLEOTIDE SEQUENCE [LARGE SCALE GENOMIC DNA]</scope>
    <source>
        <strain evidence="2">Drom800</strain>
        <tissue evidence="2">Blood</tissue>
    </source>
</reference>